<dbReference type="Proteomes" id="UP000498740">
    <property type="component" value="Unassembled WGS sequence"/>
</dbReference>
<evidence type="ECO:0008006" key="8">
    <source>
        <dbReference type="Google" id="ProtNLM"/>
    </source>
</evidence>
<dbReference type="Pfam" id="PF13613">
    <property type="entry name" value="HTH_Tnp_4"/>
    <property type="match status" value="1"/>
</dbReference>
<sequence>MVIHPAALDLPHALVEWVTMLVVTREGDRRCKLRPSQRAMVALVYLREHTTLAKIAAGFGISESTAHAYTRAVVDLLAERAPGLLKTLREHDPEFVLLDGTLAECDRVGDGRADYSHKHRRHGVNVQVVTDPGGRLLWISPALPGRTHDLTAARTHRIIRICERQDVPILADLAYQGAGPGLTTGIKRKPLQELTPTEKTLNRALAAARAPVERGVASLKSWRIFQVPVQPQPHDVNHQGHPHAGEATLAEHGGWSLEAASSDQLADPARQRETANSAQTIGYQEHRVLNSRQTTHRRISPQSDNPAGAHQPEGSAQAGRPDGPHRHDDDEGKARNGTHEPPDTKAEILGMQQKIHQG</sequence>
<name>A0A7J0D5I9_STRMI</name>
<dbReference type="EMBL" id="BLWD01000004">
    <property type="protein sequence ID" value="GFN10000.1"/>
    <property type="molecule type" value="Genomic_DNA"/>
</dbReference>
<dbReference type="GO" id="GO:0046872">
    <property type="term" value="F:metal ion binding"/>
    <property type="evidence" value="ECO:0007669"/>
    <property type="project" value="UniProtKB-KW"/>
</dbReference>
<keyword evidence="2" id="KW-0479">Metal-binding</keyword>
<feature type="domain" description="Transposase Helix-turn-helix" evidence="5">
    <location>
        <begin position="31"/>
        <end position="82"/>
    </location>
</feature>
<proteinExistence type="predicted"/>
<comment type="cofactor">
    <cofactor evidence="1">
        <name>a divalent metal cation</name>
        <dbReference type="ChEBI" id="CHEBI:60240"/>
    </cofactor>
</comment>
<dbReference type="Pfam" id="PF13359">
    <property type="entry name" value="DDE_Tnp_4"/>
    <property type="match status" value="1"/>
</dbReference>
<feature type="region of interest" description="Disordered" evidence="3">
    <location>
        <begin position="260"/>
        <end position="358"/>
    </location>
</feature>
<evidence type="ECO:0000313" key="7">
    <source>
        <dbReference type="Proteomes" id="UP000498740"/>
    </source>
</evidence>
<feature type="compositionally biased region" description="Basic and acidic residues" evidence="3">
    <location>
        <begin position="322"/>
        <end position="346"/>
    </location>
</feature>
<evidence type="ECO:0000256" key="3">
    <source>
        <dbReference type="SAM" id="MobiDB-lite"/>
    </source>
</evidence>
<accession>A0A7J0D5I9</accession>
<dbReference type="InterPro" id="IPR027806">
    <property type="entry name" value="HARBI1_dom"/>
</dbReference>
<organism evidence="6 7">
    <name type="scientific">Streptomyces microflavus</name>
    <name type="common">Streptomyces lipmanii</name>
    <dbReference type="NCBI Taxonomy" id="1919"/>
    <lineage>
        <taxon>Bacteria</taxon>
        <taxon>Bacillati</taxon>
        <taxon>Actinomycetota</taxon>
        <taxon>Actinomycetes</taxon>
        <taxon>Kitasatosporales</taxon>
        <taxon>Streptomycetaceae</taxon>
        <taxon>Streptomyces</taxon>
    </lineage>
</organism>
<reference evidence="6 7" key="1">
    <citation type="submission" date="2020-05" db="EMBL/GenBank/DDBJ databases">
        <title>Whole genome shotgun sequence of Streptomyces microflavus NBRC 13062.</title>
        <authorList>
            <person name="Komaki H."/>
            <person name="Tamura T."/>
        </authorList>
    </citation>
    <scope>NUCLEOTIDE SEQUENCE [LARGE SCALE GENOMIC DNA]</scope>
    <source>
        <strain evidence="6 7">NBRC 13062</strain>
    </source>
</reference>
<evidence type="ECO:0000259" key="5">
    <source>
        <dbReference type="Pfam" id="PF13613"/>
    </source>
</evidence>
<evidence type="ECO:0000256" key="2">
    <source>
        <dbReference type="ARBA" id="ARBA00022723"/>
    </source>
</evidence>
<evidence type="ECO:0000256" key="1">
    <source>
        <dbReference type="ARBA" id="ARBA00001968"/>
    </source>
</evidence>
<dbReference type="InterPro" id="IPR027805">
    <property type="entry name" value="Transposase_HTH_dom"/>
</dbReference>
<feature type="domain" description="DDE Tnp4" evidence="4">
    <location>
        <begin position="98"/>
        <end position="235"/>
    </location>
</feature>
<evidence type="ECO:0000259" key="4">
    <source>
        <dbReference type="Pfam" id="PF13359"/>
    </source>
</evidence>
<protein>
    <recommendedName>
        <fullName evidence="8">Helix-turn-helix of DDE superfamily endonuclease</fullName>
    </recommendedName>
</protein>
<gene>
    <name evidence="6" type="ORF">Smic_85560</name>
</gene>
<comment type="caution">
    <text evidence="6">The sequence shown here is derived from an EMBL/GenBank/DDBJ whole genome shotgun (WGS) entry which is preliminary data.</text>
</comment>
<evidence type="ECO:0000313" key="6">
    <source>
        <dbReference type="EMBL" id="GFN10000.1"/>
    </source>
</evidence>
<dbReference type="AlphaFoldDB" id="A0A7J0D5I9"/>